<dbReference type="EMBL" id="BAMD01000040">
    <property type="protein sequence ID" value="GAF04230.1"/>
    <property type="molecule type" value="Genomic_DNA"/>
</dbReference>
<dbReference type="Proteomes" id="UP000019402">
    <property type="component" value="Unassembled WGS sequence"/>
</dbReference>
<evidence type="ECO:0000313" key="3">
    <source>
        <dbReference type="Proteomes" id="UP000019402"/>
    </source>
</evidence>
<evidence type="ECO:0000256" key="1">
    <source>
        <dbReference type="SAM" id="Phobius"/>
    </source>
</evidence>
<accession>W7XZY9</accession>
<proteinExistence type="predicted"/>
<gene>
    <name evidence="2" type="ORF">JCM21142_72927</name>
</gene>
<keyword evidence="1" id="KW-1133">Transmembrane helix</keyword>
<dbReference type="eggNOG" id="ENOG502Z97V">
    <property type="taxonomic scope" value="Bacteria"/>
</dbReference>
<dbReference type="OrthoDB" id="9815228at2"/>
<dbReference type="STRING" id="869213.GCA_000517085_03071"/>
<sequence length="555" mass="63515">MRANVSHTKNPLKYTSVILISYAFSFFFLSSLKAQDAPYHIDNEVVYDFIDELANKDIIHINSAVKPYSRKQIALFLSEAKKSQLLTPRQRQEIKFYLKDFNKELIPNKDFNKRFDVFYHSDSTFKLSVNAIFGGRGYSNANGFEQHRWNGAQFFGYMGSKLSFYGSLRDNYESEAIGSPTNLTQHPGAVYKLGADKKDYSEARGGLVYSWNTGSIGIVKDHFIWGNNYNGSNIFSGHTPSFAHLKLHLKPTQWLEINYLHGWLASEVVDSAASYSLLNDTRRVYANKFIAANLITIQPWKKLHLSIGNSIIYSDGNVNATYLIPILFYKSADHSYNGSKNSAGHNTQMFFDISSRQIKNTHLYTSIFIDEISVSNMFNKDEHSNFISIKLGARVTDLLPNISLTAEYTRTNPFTYTHFIPSLTYESNHYTLGHYLKDNADEVFLAARYKPIRGLDIQLSYTHSRKGKDNQKILEESGAIENLWGDGRTGYSFMETVRYKKNAVKLKALYQIINDAYLYAEIESYHISGEDMETYTPLPYLNDNKMIIFGLNFGF</sequence>
<dbReference type="InterPro" id="IPR038636">
    <property type="entry name" value="Wzi_sf"/>
</dbReference>
<keyword evidence="1" id="KW-0472">Membrane</keyword>
<name>W7XZY9_9BACT</name>
<dbReference type="RefSeq" id="WP_081736010.1">
    <property type="nucleotide sequence ID" value="NZ_BAMD01000040.1"/>
</dbReference>
<dbReference type="AlphaFoldDB" id="W7XZY9"/>
<dbReference type="InterPro" id="IPR026950">
    <property type="entry name" value="Caps_assemb_Wzi"/>
</dbReference>
<protein>
    <recommendedName>
        <fullName evidence="4">Capsule assembly protein Wzi</fullName>
    </recommendedName>
</protein>
<keyword evidence="1" id="KW-0812">Transmembrane</keyword>
<dbReference type="Pfam" id="PF14052">
    <property type="entry name" value="Caps_assemb_Wzi"/>
    <property type="match status" value="1"/>
</dbReference>
<evidence type="ECO:0000313" key="2">
    <source>
        <dbReference type="EMBL" id="GAF04230.1"/>
    </source>
</evidence>
<organism evidence="2 3">
    <name type="scientific">Saccharicrinis fermentans DSM 9555 = JCM 21142</name>
    <dbReference type="NCBI Taxonomy" id="869213"/>
    <lineage>
        <taxon>Bacteria</taxon>
        <taxon>Pseudomonadati</taxon>
        <taxon>Bacteroidota</taxon>
        <taxon>Bacteroidia</taxon>
        <taxon>Marinilabiliales</taxon>
        <taxon>Marinilabiliaceae</taxon>
        <taxon>Saccharicrinis</taxon>
    </lineage>
</organism>
<keyword evidence="3" id="KW-1185">Reference proteome</keyword>
<reference evidence="2 3" key="1">
    <citation type="journal article" date="2014" name="Genome Announc.">
        <title>Draft Genome Sequence of Cytophaga fermentans JCM 21142T, a Facultative Anaerobe Isolated from Marine Mud.</title>
        <authorList>
            <person name="Starns D."/>
            <person name="Oshima K."/>
            <person name="Suda W."/>
            <person name="Iino T."/>
            <person name="Yuki M."/>
            <person name="Inoue J."/>
            <person name="Kitamura K."/>
            <person name="Iida T."/>
            <person name="Darby A."/>
            <person name="Hattori M."/>
            <person name="Ohkuma M."/>
        </authorList>
    </citation>
    <scope>NUCLEOTIDE SEQUENCE [LARGE SCALE GENOMIC DNA]</scope>
    <source>
        <strain evidence="2 3">JCM 21142</strain>
    </source>
</reference>
<comment type="caution">
    <text evidence="2">The sequence shown here is derived from an EMBL/GenBank/DDBJ whole genome shotgun (WGS) entry which is preliminary data.</text>
</comment>
<evidence type="ECO:0008006" key="4">
    <source>
        <dbReference type="Google" id="ProtNLM"/>
    </source>
</evidence>
<feature type="transmembrane region" description="Helical" evidence="1">
    <location>
        <begin position="12"/>
        <end position="32"/>
    </location>
</feature>
<dbReference type="Gene3D" id="2.40.160.130">
    <property type="entry name" value="Capsule assembly protein Wzi"/>
    <property type="match status" value="1"/>
</dbReference>